<sequence length="351" mass="41108">MNKDEADKCRELGFQALKAKDFDKAIRFFQKAVKFDPSHENQSYLTLAEEKKAKHGAAQQEETKAPEEAKTPTYTPHQEELCHKILSKEDFYEILGVNKDASLDDIKKAYKKLALKLHPDKNQHPKATEAFKKVNRAFSCLSDETKRRTYDQTGHEETPQSGVPQNFDTMFAEHIFQEFFGESFFMPRGGFHYTNVHFPNGNAYYQQRGQNQQNRQRQGYLPLLQLMPVILLLLISVISTYQSQGDYFSFHPTREYSYEKYTRNLNVKYYVEPSYARELRQDMSELQRLESQVEKTYLGQLKRECSNAKEKKSILLNKAKYYSGRSSSYYKEMAEGVDMWSCEKLQELLKT</sequence>
<dbReference type="Gene3D" id="1.25.40.10">
    <property type="entry name" value="Tetratricopeptide repeat domain"/>
    <property type="match status" value="1"/>
</dbReference>
<dbReference type="PRINTS" id="PR00625">
    <property type="entry name" value="JDOMAIN"/>
</dbReference>
<evidence type="ECO:0000313" key="12">
    <source>
        <dbReference type="Proteomes" id="UP001162131"/>
    </source>
</evidence>
<evidence type="ECO:0000256" key="8">
    <source>
        <dbReference type="SAM" id="MobiDB-lite"/>
    </source>
</evidence>
<feature type="region of interest" description="Disordered" evidence="8">
    <location>
        <begin position="145"/>
        <end position="164"/>
    </location>
</feature>
<reference evidence="11" key="1">
    <citation type="submission" date="2021-09" db="EMBL/GenBank/DDBJ databases">
        <authorList>
            <consortium name="AG Swart"/>
            <person name="Singh M."/>
            <person name="Singh A."/>
            <person name="Seah K."/>
            <person name="Emmerich C."/>
        </authorList>
    </citation>
    <scope>NUCLEOTIDE SEQUENCE</scope>
    <source>
        <strain evidence="11">ATCC30299</strain>
    </source>
</reference>
<feature type="region of interest" description="Disordered" evidence="8">
    <location>
        <begin position="51"/>
        <end position="76"/>
    </location>
</feature>
<dbReference type="InterPro" id="IPR051100">
    <property type="entry name" value="DnaJ_subfamily_B/C"/>
</dbReference>
<keyword evidence="6" id="KW-0802">TPR repeat</keyword>
<keyword evidence="4 9" id="KW-1133">Transmembrane helix</keyword>
<keyword evidence="12" id="KW-1185">Reference proteome</keyword>
<dbReference type="GO" id="GO:0030544">
    <property type="term" value="F:Hsp70 protein binding"/>
    <property type="evidence" value="ECO:0007669"/>
    <property type="project" value="TreeGrafter"/>
</dbReference>
<feature type="repeat" description="TPR" evidence="6">
    <location>
        <begin position="6"/>
        <end position="39"/>
    </location>
</feature>
<dbReference type="GO" id="GO:0005789">
    <property type="term" value="C:endoplasmic reticulum membrane"/>
    <property type="evidence" value="ECO:0007669"/>
    <property type="project" value="UniProtKB-SubCell"/>
</dbReference>
<evidence type="ECO:0000256" key="4">
    <source>
        <dbReference type="ARBA" id="ARBA00022989"/>
    </source>
</evidence>
<evidence type="ECO:0000256" key="5">
    <source>
        <dbReference type="ARBA" id="ARBA00023136"/>
    </source>
</evidence>
<dbReference type="Pfam" id="PF09320">
    <property type="entry name" value="DUF1977"/>
    <property type="match status" value="1"/>
</dbReference>
<dbReference type="InterPro" id="IPR018253">
    <property type="entry name" value="DnaJ_domain_CS"/>
</dbReference>
<feature type="compositionally biased region" description="Basic and acidic residues" evidence="8">
    <location>
        <begin position="145"/>
        <end position="158"/>
    </location>
</feature>
<dbReference type="GO" id="GO:0071218">
    <property type="term" value="P:cellular response to misfolded protein"/>
    <property type="evidence" value="ECO:0007669"/>
    <property type="project" value="TreeGrafter"/>
</dbReference>
<dbReference type="SUPFAM" id="SSF48452">
    <property type="entry name" value="TPR-like"/>
    <property type="match status" value="1"/>
</dbReference>
<dbReference type="SMART" id="SM00028">
    <property type="entry name" value="TPR"/>
    <property type="match status" value="1"/>
</dbReference>
<dbReference type="SMART" id="SM00271">
    <property type="entry name" value="DnaJ"/>
    <property type="match status" value="1"/>
</dbReference>
<organism evidence="11 12">
    <name type="scientific">Blepharisma stoltei</name>
    <dbReference type="NCBI Taxonomy" id="1481888"/>
    <lineage>
        <taxon>Eukaryota</taxon>
        <taxon>Sar</taxon>
        <taxon>Alveolata</taxon>
        <taxon>Ciliophora</taxon>
        <taxon>Postciliodesmatophora</taxon>
        <taxon>Heterotrichea</taxon>
        <taxon>Heterotrichida</taxon>
        <taxon>Blepharismidae</taxon>
        <taxon>Blepharisma</taxon>
    </lineage>
</organism>
<evidence type="ECO:0000256" key="2">
    <source>
        <dbReference type="ARBA" id="ARBA00022692"/>
    </source>
</evidence>
<gene>
    <name evidence="11" type="ORF">BSTOLATCC_MIC52102</name>
</gene>
<dbReference type="InterPro" id="IPR015399">
    <property type="entry name" value="DUF1977_DnaJ-like"/>
</dbReference>
<protein>
    <recommendedName>
        <fullName evidence="10">J domain-containing protein</fullName>
    </recommendedName>
</protein>
<evidence type="ECO:0000256" key="6">
    <source>
        <dbReference type="PROSITE-ProRule" id="PRU00339"/>
    </source>
</evidence>
<dbReference type="InterPro" id="IPR019734">
    <property type="entry name" value="TPR_rpt"/>
</dbReference>
<name>A0AAU9JZZ3_9CILI</name>
<comment type="caution">
    <text evidence="11">The sequence shown here is derived from an EMBL/GenBank/DDBJ whole genome shotgun (WGS) entry which is preliminary data.</text>
</comment>
<dbReference type="EMBL" id="CAJZBQ010000052">
    <property type="protein sequence ID" value="CAG9330685.1"/>
    <property type="molecule type" value="Genomic_DNA"/>
</dbReference>
<evidence type="ECO:0000256" key="7">
    <source>
        <dbReference type="SAM" id="Coils"/>
    </source>
</evidence>
<feature type="compositionally biased region" description="Basic and acidic residues" evidence="8">
    <location>
        <begin position="61"/>
        <end position="70"/>
    </location>
</feature>
<dbReference type="PROSITE" id="PS00636">
    <property type="entry name" value="DNAJ_1"/>
    <property type="match status" value="1"/>
</dbReference>
<comment type="subcellular location">
    <subcellularLocation>
        <location evidence="1">Endoplasmic reticulum membrane</location>
        <topology evidence="1">Single-pass membrane protein</topology>
    </subcellularLocation>
</comment>
<dbReference type="PROSITE" id="PS50005">
    <property type="entry name" value="TPR"/>
    <property type="match status" value="1"/>
</dbReference>
<dbReference type="PROSITE" id="PS50076">
    <property type="entry name" value="DNAJ_2"/>
    <property type="match status" value="1"/>
</dbReference>
<dbReference type="InterPro" id="IPR036869">
    <property type="entry name" value="J_dom_sf"/>
</dbReference>
<evidence type="ECO:0000256" key="1">
    <source>
        <dbReference type="ARBA" id="ARBA00004389"/>
    </source>
</evidence>
<dbReference type="PANTHER" id="PTHR43908:SF3">
    <property type="entry name" value="AT29763P-RELATED"/>
    <property type="match status" value="1"/>
</dbReference>
<keyword evidence="7" id="KW-0175">Coiled coil</keyword>
<dbReference type="SUPFAM" id="SSF46565">
    <property type="entry name" value="Chaperone J-domain"/>
    <property type="match status" value="1"/>
</dbReference>
<dbReference type="Proteomes" id="UP001162131">
    <property type="component" value="Unassembled WGS sequence"/>
</dbReference>
<accession>A0AAU9JZZ3</accession>
<dbReference type="PANTHER" id="PTHR43908">
    <property type="entry name" value="AT29763P-RELATED"/>
    <property type="match status" value="1"/>
</dbReference>
<keyword evidence="3" id="KW-0256">Endoplasmic reticulum</keyword>
<evidence type="ECO:0000313" key="11">
    <source>
        <dbReference type="EMBL" id="CAG9330685.1"/>
    </source>
</evidence>
<evidence type="ECO:0000259" key="10">
    <source>
        <dbReference type="PROSITE" id="PS50076"/>
    </source>
</evidence>
<dbReference type="Pfam" id="PF00226">
    <property type="entry name" value="DnaJ"/>
    <property type="match status" value="1"/>
</dbReference>
<dbReference type="Gene3D" id="1.10.287.110">
    <property type="entry name" value="DnaJ domain"/>
    <property type="match status" value="1"/>
</dbReference>
<dbReference type="AlphaFoldDB" id="A0AAU9JZZ3"/>
<feature type="coiled-coil region" evidence="7">
    <location>
        <begin position="276"/>
        <end position="318"/>
    </location>
</feature>
<dbReference type="CDD" id="cd06257">
    <property type="entry name" value="DnaJ"/>
    <property type="match status" value="1"/>
</dbReference>
<dbReference type="InterPro" id="IPR011990">
    <property type="entry name" value="TPR-like_helical_dom_sf"/>
</dbReference>
<evidence type="ECO:0000256" key="9">
    <source>
        <dbReference type="SAM" id="Phobius"/>
    </source>
</evidence>
<dbReference type="InterPro" id="IPR001623">
    <property type="entry name" value="DnaJ_domain"/>
</dbReference>
<feature type="transmembrane region" description="Helical" evidence="9">
    <location>
        <begin position="220"/>
        <end position="241"/>
    </location>
</feature>
<proteinExistence type="predicted"/>
<feature type="domain" description="J" evidence="10">
    <location>
        <begin position="90"/>
        <end position="154"/>
    </location>
</feature>
<keyword evidence="2 9" id="KW-0812">Transmembrane</keyword>
<evidence type="ECO:0000256" key="3">
    <source>
        <dbReference type="ARBA" id="ARBA00022824"/>
    </source>
</evidence>
<keyword evidence="5 9" id="KW-0472">Membrane</keyword>